<organism evidence="1 2">
    <name type="scientific">Pleurodeles waltl</name>
    <name type="common">Iberian ribbed newt</name>
    <dbReference type="NCBI Taxonomy" id="8319"/>
    <lineage>
        <taxon>Eukaryota</taxon>
        <taxon>Metazoa</taxon>
        <taxon>Chordata</taxon>
        <taxon>Craniata</taxon>
        <taxon>Vertebrata</taxon>
        <taxon>Euteleostomi</taxon>
        <taxon>Amphibia</taxon>
        <taxon>Batrachia</taxon>
        <taxon>Caudata</taxon>
        <taxon>Salamandroidea</taxon>
        <taxon>Salamandridae</taxon>
        <taxon>Pleurodelinae</taxon>
        <taxon>Pleurodeles</taxon>
    </lineage>
</organism>
<dbReference type="AlphaFoldDB" id="A0AAV7RLW8"/>
<gene>
    <name evidence="1" type="ORF">NDU88_005366</name>
</gene>
<evidence type="ECO:0000313" key="2">
    <source>
        <dbReference type="Proteomes" id="UP001066276"/>
    </source>
</evidence>
<keyword evidence="2" id="KW-1185">Reference proteome</keyword>
<name>A0AAV7RLW8_PLEWA</name>
<comment type="caution">
    <text evidence="1">The sequence shown here is derived from an EMBL/GenBank/DDBJ whole genome shotgun (WGS) entry which is preliminary data.</text>
</comment>
<evidence type="ECO:0000313" key="1">
    <source>
        <dbReference type="EMBL" id="KAJ1152591.1"/>
    </source>
</evidence>
<accession>A0AAV7RLW8</accession>
<proteinExistence type="predicted"/>
<sequence>MDDGNLQQAQCLLAEADRRDLVLPGAHGNVHPSWDAAAEVAAAVLPCSPLRRNRKTHEVQNVGLGDGSHRLLTLGKDTHLEYEESLEEEEVVDDYVPMEEEHRGWQNGSCSAIGGWKMGLFLVVCRRRLPIGRSVAWRLVVVDVHDWLDGWIRRGGRS</sequence>
<dbReference type="Proteomes" id="UP001066276">
    <property type="component" value="Chromosome 5"/>
</dbReference>
<protein>
    <submittedName>
        <fullName evidence="1">Uncharacterized protein</fullName>
    </submittedName>
</protein>
<reference evidence="1" key="1">
    <citation type="journal article" date="2022" name="bioRxiv">
        <title>Sequencing and chromosome-scale assembly of the giantPleurodeles waltlgenome.</title>
        <authorList>
            <person name="Brown T."/>
            <person name="Elewa A."/>
            <person name="Iarovenko S."/>
            <person name="Subramanian E."/>
            <person name="Araus A.J."/>
            <person name="Petzold A."/>
            <person name="Susuki M."/>
            <person name="Suzuki K.-i.T."/>
            <person name="Hayashi T."/>
            <person name="Toyoda A."/>
            <person name="Oliveira C."/>
            <person name="Osipova E."/>
            <person name="Leigh N.D."/>
            <person name="Simon A."/>
            <person name="Yun M.H."/>
        </authorList>
    </citation>
    <scope>NUCLEOTIDE SEQUENCE</scope>
    <source>
        <strain evidence="1">20211129_DDA</strain>
        <tissue evidence="1">Liver</tissue>
    </source>
</reference>
<dbReference type="EMBL" id="JANPWB010000009">
    <property type="protein sequence ID" value="KAJ1152591.1"/>
    <property type="molecule type" value="Genomic_DNA"/>
</dbReference>